<dbReference type="KEGG" id="shun:DWB77_05108"/>
<evidence type="ECO:0000256" key="2">
    <source>
        <dbReference type="SAM" id="MobiDB-lite"/>
    </source>
</evidence>
<dbReference type="InterPro" id="IPR006311">
    <property type="entry name" value="TAT_signal"/>
</dbReference>
<accession>A0A387HPJ7</accession>
<keyword evidence="1" id="KW-0862">Zinc</keyword>
<evidence type="ECO:0000313" key="4">
    <source>
        <dbReference type="Proteomes" id="UP000271554"/>
    </source>
</evidence>
<proteinExistence type="predicted"/>
<dbReference type="GO" id="GO:0016811">
    <property type="term" value="F:hydrolase activity, acting on carbon-nitrogen (but not peptide) bonds, in linear amides"/>
    <property type="evidence" value="ECO:0007669"/>
    <property type="project" value="TreeGrafter"/>
</dbReference>
<keyword evidence="4" id="KW-1185">Reference proteome</keyword>
<dbReference type="InterPro" id="IPR003737">
    <property type="entry name" value="GlcNAc_PI_deacetylase-related"/>
</dbReference>
<reference evidence="3 4" key="1">
    <citation type="submission" date="2018-10" db="EMBL/GenBank/DDBJ databases">
        <title>Relationship between Morphology and Antimicrobial Activity in Streptomyces.</title>
        <authorList>
            <person name="Kang H.J."/>
            <person name="Kim S.B."/>
        </authorList>
    </citation>
    <scope>NUCLEOTIDE SEQUENCE [LARGE SCALE GENOMIC DNA]</scope>
    <source>
        <strain evidence="3 4">BH38</strain>
    </source>
</reference>
<dbReference type="RefSeq" id="WP_120723422.1">
    <property type="nucleotide sequence ID" value="NZ_CP032698.1"/>
</dbReference>
<dbReference type="SUPFAM" id="SSF102588">
    <property type="entry name" value="LmbE-like"/>
    <property type="match status" value="1"/>
</dbReference>
<dbReference type="PANTHER" id="PTHR12993:SF26">
    <property type="entry name" value="1D-MYO-INOSITOL 2-ACETAMIDO-2-DEOXY-ALPHA-D-GLUCOPYRANOSIDE DEACETYLASE"/>
    <property type="match status" value="1"/>
</dbReference>
<dbReference type="PANTHER" id="PTHR12993">
    <property type="entry name" value="N-ACETYLGLUCOSAMINYL-PHOSPHATIDYLINOSITOL DE-N-ACETYLASE-RELATED"/>
    <property type="match status" value="1"/>
</dbReference>
<evidence type="ECO:0000313" key="3">
    <source>
        <dbReference type="EMBL" id="AYG82918.1"/>
    </source>
</evidence>
<dbReference type="PROSITE" id="PS51318">
    <property type="entry name" value="TAT"/>
    <property type="match status" value="1"/>
</dbReference>
<dbReference type="GO" id="GO:0016137">
    <property type="term" value="P:glycoside metabolic process"/>
    <property type="evidence" value="ECO:0007669"/>
    <property type="project" value="UniProtKB-ARBA"/>
</dbReference>
<dbReference type="Pfam" id="PF02585">
    <property type="entry name" value="PIG-L"/>
    <property type="match status" value="1"/>
</dbReference>
<dbReference type="EMBL" id="CP032698">
    <property type="protein sequence ID" value="AYG82918.1"/>
    <property type="molecule type" value="Genomic_DNA"/>
</dbReference>
<dbReference type="Proteomes" id="UP000271554">
    <property type="component" value="Chromosome"/>
</dbReference>
<gene>
    <name evidence="3" type="ORF">DWB77_05108</name>
</gene>
<dbReference type="InterPro" id="IPR024078">
    <property type="entry name" value="LmbE-like_dom_sf"/>
</dbReference>
<name>A0A387HPJ7_9ACTN</name>
<organism evidence="3 4">
    <name type="scientific">Streptomyces hundungensis</name>
    <dbReference type="NCBI Taxonomy" id="1077946"/>
    <lineage>
        <taxon>Bacteria</taxon>
        <taxon>Bacillati</taxon>
        <taxon>Actinomycetota</taxon>
        <taxon>Actinomycetes</taxon>
        <taxon>Kitasatosporales</taxon>
        <taxon>Streptomycetaceae</taxon>
        <taxon>Streptomyces</taxon>
    </lineage>
</organism>
<evidence type="ECO:0008006" key="5">
    <source>
        <dbReference type="Google" id="ProtNLM"/>
    </source>
</evidence>
<evidence type="ECO:0000256" key="1">
    <source>
        <dbReference type="ARBA" id="ARBA00022833"/>
    </source>
</evidence>
<dbReference type="Gene3D" id="3.40.50.10320">
    <property type="entry name" value="LmbE-like"/>
    <property type="match status" value="1"/>
</dbReference>
<feature type="region of interest" description="Disordered" evidence="2">
    <location>
        <begin position="96"/>
        <end position="116"/>
    </location>
</feature>
<dbReference type="SUPFAM" id="SSF89372">
    <property type="entry name" value="Fucose-specific lectin"/>
    <property type="match status" value="1"/>
</dbReference>
<protein>
    <recommendedName>
        <fullName evidence="5">PIG-L family deacetylase</fullName>
    </recommendedName>
</protein>
<dbReference type="OrthoDB" id="6064917at2"/>
<sequence length="739" mass="76970">MPSSPSRRRLLQVAGGGLVAAPLAYGGWQWLAPRGGGGLASPSTGTTTGKPASDSANQAYLHVIAHADDSIYFMNPDLEQSIRSGALSVTVCMTSGESDGRNAPGKSPQFKTAKTDRPGFARARINGLRAANAMMATGDDNSPWTVEPVELLPGFRSELHYLQSAPHVQLIYMGLCEARYVSVPRPVSLRGLWLGAVKELPTLPGTGSTVRMPRAYTRDQIIDALVATIARVDPTVIRTLDPTPLHAPRETVAMMSAPTILRGLSYLDHQDHTSSAQFMQAAMERYWGGGKRRAASVSSYIGYPTNYTPPSLDAATTRRTAQLLNAYGWVDRRDCGDAAGCGDLKVGANGLKGGGAGWARGTRTRAPGTSRWLAPLKDGRLAAFAVLNGAVRCWVEREAGKGPWAGPFDVVGSAGGPLDPQVEVARHPDGTLQLFATRTVLPFKGQKHHKELVCVLQNGVGPEGAPTFGAWSSLGTPDAAPEKSLETGYPAIAVSPDGTVHVLARNWAGDIALRSGKGGKGWGAWQLLDHPPGKEPVHPLVVEGIDALVDTSGRLHVAAPTAQTVLHWVSPAPGQVPKLSAPTGLTPSGSAVSLVADGKGGALAVYRQAGTAQVAVASPEAAPGVSGVAWKVARRTPAGGYGRVSAYRLSGNGGALVLAARDEQGRVVPASDGSGRQAGWEAPGVQFVGIPGMAQDVEGRAVLAALGTDGQLYAARQSRPGAQFGEWAPAGQESAGSRV</sequence>
<dbReference type="AlphaFoldDB" id="A0A387HPJ7"/>